<protein>
    <submittedName>
        <fullName evidence="5">Disulfide bond formation protein DsbA</fullName>
    </submittedName>
</protein>
<evidence type="ECO:0000256" key="3">
    <source>
        <dbReference type="SAM" id="SignalP"/>
    </source>
</evidence>
<evidence type="ECO:0000256" key="2">
    <source>
        <dbReference type="ARBA" id="ARBA00005791"/>
    </source>
</evidence>
<feature type="signal peptide" evidence="3">
    <location>
        <begin position="1"/>
        <end position="27"/>
    </location>
</feature>
<reference evidence="5 6" key="1">
    <citation type="submission" date="2017-08" db="EMBL/GenBank/DDBJ databases">
        <title>Infants hospitalized years apart are colonized by the same room-sourced microbial strains.</title>
        <authorList>
            <person name="Brooks B."/>
            <person name="Olm M.R."/>
            <person name="Firek B.A."/>
            <person name="Baker R."/>
            <person name="Thomas B.C."/>
            <person name="Morowitz M.J."/>
            <person name="Banfield J.F."/>
        </authorList>
    </citation>
    <scope>NUCLEOTIDE SEQUENCE [LARGE SCALE GENOMIC DNA]</scope>
    <source>
        <strain evidence="5">S2_003_000_R2_4</strain>
    </source>
</reference>
<dbReference type="EMBL" id="QFQZ01000018">
    <property type="protein sequence ID" value="PZR35200.1"/>
    <property type="molecule type" value="Genomic_DNA"/>
</dbReference>
<evidence type="ECO:0000259" key="4">
    <source>
        <dbReference type="PROSITE" id="PS51352"/>
    </source>
</evidence>
<dbReference type="InterPro" id="IPR036249">
    <property type="entry name" value="Thioredoxin-like_sf"/>
</dbReference>
<evidence type="ECO:0000256" key="1">
    <source>
        <dbReference type="ARBA" id="ARBA00003565"/>
    </source>
</evidence>
<organism evidence="5 6">
    <name type="scientific">Caulobacter segnis</name>
    <dbReference type="NCBI Taxonomy" id="88688"/>
    <lineage>
        <taxon>Bacteria</taxon>
        <taxon>Pseudomonadati</taxon>
        <taxon>Pseudomonadota</taxon>
        <taxon>Alphaproteobacteria</taxon>
        <taxon>Caulobacterales</taxon>
        <taxon>Caulobacteraceae</taxon>
        <taxon>Caulobacter</taxon>
    </lineage>
</organism>
<dbReference type="PANTHER" id="PTHR13887:SF56">
    <property type="entry name" value="THIOREDOXIN-LIKE REDUCTASE RV2466C"/>
    <property type="match status" value="1"/>
</dbReference>
<sequence>MRSLISRVTVVAALAAGLASCSPKSEAVTADDMTQGNPNAKVVVVEYASASCAHCARWNAEVYPAFKAKYIDTGKVNYVYREIITPPNEVAAAAFLMARCAGKDKYFQVIDSVYRAQEQMFQTGQFREGLLNVAQSAGMTEDQFNACVTDEKALKALNDRVEKYSKEAKIQGTPTFVVNGKKVGDEGGGERTLAQLDEAIAAAAK</sequence>
<comment type="similarity">
    <text evidence="2">Belongs to the thioredoxin family. DsbA subfamily.</text>
</comment>
<dbReference type="Proteomes" id="UP000249393">
    <property type="component" value="Unassembled WGS sequence"/>
</dbReference>
<name>A0A2W5V5T7_9CAUL</name>
<dbReference type="PANTHER" id="PTHR13887">
    <property type="entry name" value="GLUTATHIONE S-TRANSFERASE KAPPA"/>
    <property type="match status" value="1"/>
</dbReference>
<gene>
    <name evidence="5" type="ORF">DI526_08125</name>
</gene>
<feature type="domain" description="Thioredoxin" evidence="4">
    <location>
        <begin position="19"/>
        <end position="205"/>
    </location>
</feature>
<dbReference type="SUPFAM" id="SSF52833">
    <property type="entry name" value="Thioredoxin-like"/>
    <property type="match status" value="1"/>
</dbReference>
<evidence type="ECO:0000313" key="5">
    <source>
        <dbReference type="EMBL" id="PZR35200.1"/>
    </source>
</evidence>
<evidence type="ECO:0000313" key="6">
    <source>
        <dbReference type="Proteomes" id="UP000249393"/>
    </source>
</evidence>
<dbReference type="Pfam" id="PF13462">
    <property type="entry name" value="Thioredoxin_4"/>
    <property type="match status" value="1"/>
</dbReference>
<dbReference type="PROSITE" id="PS51257">
    <property type="entry name" value="PROKAR_LIPOPROTEIN"/>
    <property type="match status" value="1"/>
</dbReference>
<comment type="caution">
    <text evidence="5">The sequence shown here is derived from an EMBL/GenBank/DDBJ whole genome shotgun (WGS) entry which is preliminary data.</text>
</comment>
<dbReference type="AlphaFoldDB" id="A0A2W5V5T7"/>
<dbReference type="PROSITE" id="PS51352">
    <property type="entry name" value="THIOREDOXIN_2"/>
    <property type="match status" value="1"/>
</dbReference>
<dbReference type="Gene3D" id="3.40.30.10">
    <property type="entry name" value="Glutaredoxin"/>
    <property type="match status" value="1"/>
</dbReference>
<feature type="chain" id="PRO_5016097999" evidence="3">
    <location>
        <begin position="28"/>
        <end position="205"/>
    </location>
</feature>
<dbReference type="InterPro" id="IPR013766">
    <property type="entry name" value="Thioredoxin_domain"/>
</dbReference>
<accession>A0A2W5V5T7</accession>
<dbReference type="RefSeq" id="WP_304276409.1">
    <property type="nucleotide sequence ID" value="NZ_QFQZ01000018.1"/>
</dbReference>
<proteinExistence type="inferred from homology"/>
<comment type="function">
    <text evidence="1">May be required for disulfide bond formation in some proteins.</text>
</comment>
<dbReference type="InterPro" id="IPR012336">
    <property type="entry name" value="Thioredoxin-like_fold"/>
</dbReference>
<keyword evidence="3" id="KW-0732">Signal</keyword>